<dbReference type="InterPro" id="IPR036390">
    <property type="entry name" value="WH_DNA-bd_sf"/>
</dbReference>
<keyword evidence="1" id="KW-0805">Transcription regulation</keyword>
<dbReference type="SUPFAM" id="SSF100950">
    <property type="entry name" value="NagB/RpiA/CoA transferase-like"/>
    <property type="match status" value="1"/>
</dbReference>
<dbReference type="InterPro" id="IPR018356">
    <property type="entry name" value="Tscrpt_reg_HTH_DeoR_CS"/>
</dbReference>
<dbReference type="Gene3D" id="3.40.50.1360">
    <property type="match status" value="1"/>
</dbReference>
<organism evidence="5 6">
    <name type="scientific">Dictyoglomus turgidum (strain DSM 6724 / Z-1310)</name>
    <dbReference type="NCBI Taxonomy" id="515635"/>
    <lineage>
        <taxon>Bacteria</taxon>
        <taxon>Pseudomonadati</taxon>
        <taxon>Dictyoglomota</taxon>
        <taxon>Dictyoglomia</taxon>
        <taxon>Dictyoglomales</taxon>
        <taxon>Dictyoglomaceae</taxon>
        <taxon>Dictyoglomus</taxon>
    </lineage>
</organism>
<dbReference type="EnsemblBacteria" id="ACK41684">
    <property type="protein sequence ID" value="ACK41684"/>
    <property type="gene ID" value="Dtur_0380"/>
</dbReference>
<sequence>MKMKEYRFERILQLIREKGYLTVQEIAKELSISEITVRRDLNFLEKQGLIKRVRGGATATSISSENSFFLKLEENKEIKKEIGKKALSLLKDGSIIAMSGGTTIYYMVQALDQSPITNLTILTNSITTAWAVINLRKNFRLIHSGGTTKEKSFECIGGHVIKFFQEIGKIDYYFFGANGVDIKNGITFFDMEEAEVAKTIISKAEKKVLVADSSKFNLSVPFKVCDFDDLDYIVSDSIPEEFKKIPEWSQKFVV</sequence>
<proteinExistence type="predicted"/>
<name>B8DZ58_DICTD</name>
<dbReference type="OrthoDB" id="9797223at2"/>
<dbReference type="InterPro" id="IPR036388">
    <property type="entry name" value="WH-like_DNA-bd_sf"/>
</dbReference>
<keyword evidence="2" id="KW-0238">DNA-binding</keyword>
<dbReference type="PRINTS" id="PR00037">
    <property type="entry name" value="HTHLACR"/>
</dbReference>
<evidence type="ECO:0000313" key="5">
    <source>
        <dbReference type="EMBL" id="ACK41684.1"/>
    </source>
</evidence>
<dbReference type="SMART" id="SM01134">
    <property type="entry name" value="DeoRC"/>
    <property type="match status" value="1"/>
</dbReference>
<dbReference type="Pfam" id="PF00455">
    <property type="entry name" value="DeoRC"/>
    <property type="match status" value="1"/>
</dbReference>
<dbReference type="SMART" id="SM00420">
    <property type="entry name" value="HTH_DEOR"/>
    <property type="match status" value="1"/>
</dbReference>
<evidence type="ECO:0000256" key="2">
    <source>
        <dbReference type="ARBA" id="ARBA00023125"/>
    </source>
</evidence>
<keyword evidence="6" id="KW-1185">Reference proteome</keyword>
<dbReference type="PROSITE" id="PS51000">
    <property type="entry name" value="HTH_DEOR_2"/>
    <property type="match status" value="1"/>
</dbReference>
<dbReference type="HOGENOM" id="CLU_060699_3_1_0"/>
<dbReference type="PROSITE" id="PS00894">
    <property type="entry name" value="HTH_DEOR_1"/>
    <property type="match status" value="1"/>
</dbReference>
<gene>
    <name evidence="5" type="ordered locus">Dtur_0380</name>
</gene>
<dbReference type="InterPro" id="IPR037171">
    <property type="entry name" value="NagB/RpiA_transferase-like"/>
</dbReference>
<accession>B8DZ58</accession>
<dbReference type="Gene3D" id="1.10.10.10">
    <property type="entry name" value="Winged helix-like DNA-binding domain superfamily/Winged helix DNA-binding domain"/>
    <property type="match status" value="1"/>
</dbReference>
<dbReference type="eggNOG" id="COG1349">
    <property type="taxonomic scope" value="Bacteria"/>
</dbReference>
<dbReference type="STRING" id="515635.Dtur_0380"/>
<dbReference type="InterPro" id="IPR014036">
    <property type="entry name" value="DeoR-like_C"/>
</dbReference>
<evidence type="ECO:0000256" key="1">
    <source>
        <dbReference type="ARBA" id="ARBA00023015"/>
    </source>
</evidence>
<dbReference type="InterPro" id="IPR050313">
    <property type="entry name" value="Carb_Metab_HTH_regulators"/>
</dbReference>
<dbReference type="InParanoid" id="B8DZ58"/>
<dbReference type="InterPro" id="IPR001034">
    <property type="entry name" value="DeoR_HTH"/>
</dbReference>
<dbReference type="GO" id="GO:0006355">
    <property type="term" value="P:regulation of DNA-templated transcription"/>
    <property type="evidence" value="ECO:0000318"/>
    <property type="project" value="GO_Central"/>
</dbReference>
<dbReference type="CDD" id="cd00090">
    <property type="entry name" value="HTH_ARSR"/>
    <property type="match status" value="1"/>
</dbReference>
<dbReference type="PANTHER" id="PTHR30363">
    <property type="entry name" value="HTH-TYPE TRANSCRIPTIONAL REGULATOR SRLR-RELATED"/>
    <property type="match status" value="1"/>
</dbReference>
<reference evidence="6" key="1">
    <citation type="journal article" date="2016" name="Front. Microbiol.">
        <title>The complete genome sequence of hyperthermophile Dictyoglomus turgidum DSM 6724 reveals a specialized carbohydrate fermentor.</title>
        <authorList>
            <person name="Brumm P.J."/>
            <person name="Gowda K."/>
            <person name="Robb F.T."/>
            <person name="Mead D.A."/>
        </authorList>
    </citation>
    <scope>NUCLEOTIDE SEQUENCE [LARGE SCALE GENOMIC DNA]</scope>
    <source>
        <strain evidence="6">DSM 6724 / Z-1310</strain>
    </source>
</reference>
<dbReference type="SUPFAM" id="SSF46785">
    <property type="entry name" value="Winged helix' DNA-binding domain"/>
    <property type="match status" value="1"/>
</dbReference>
<dbReference type="Pfam" id="PF08220">
    <property type="entry name" value="HTH_DeoR"/>
    <property type="match status" value="1"/>
</dbReference>
<dbReference type="AlphaFoldDB" id="B8DZ58"/>
<evidence type="ECO:0000259" key="4">
    <source>
        <dbReference type="PROSITE" id="PS51000"/>
    </source>
</evidence>
<evidence type="ECO:0000313" key="6">
    <source>
        <dbReference type="Proteomes" id="UP000007719"/>
    </source>
</evidence>
<dbReference type="GO" id="GO:0098531">
    <property type="term" value="F:ligand-modulated transcription factor activity"/>
    <property type="evidence" value="ECO:0000318"/>
    <property type="project" value="GO_Central"/>
</dbReference>
<evidence type="ECO:0000256" key="3">
    <source>
        <dbReference type="ARBA" id="ARBA00023163"/>
    </source>
</evidence>
<dbReference type="InterPro" id="IPR011991">
    <property type="entry name" value="ArsR-like_HTH"/>
</dbReference>
<dbReference type="KEGG" id="dtu:Dtur_0380"/>
<dbReference type="GO" id="GO:0000987">
    <property type="term" value="F:cis-regulatory region sequence-specific DNA binding"/>
    <property type="evidence" value="ECO:0000318"/>
    <property type="project" value="GO_Central"/>
</dbReference>
<keyword evidence="3" id="KW-0804">Transcription</keyword>
<feature type="domain" description="HTH deoR-type" evidence="4">
    <location>
        <begin position="4"/>
        <end position="59"/>
    </location>
</feature>
<dbReference type="EMBL" id="CP001251">
    <property type="protein sequence ID" value="ACK41684.1"/>
    <property type="molecule type" value="Genomic_DNA"/>
</dbReference>
<protein>
    <submittedName>
        <fullName evidence="5">Transcriptional regulator, DeoR family</fullName>
    </submittedName>
</protein>
<dbReference type="PANTHER" id="PTHR30363:SF56">
    <property type="entry name" value="TRANSCRIPTIONAL REGULATOR, DEOR FAMILY"/>
    <property type="match status" value="1"/>
</dbReference>
<dbReference type="Proteomes" id="UP000007719">
    <property type="component" value="Chromosome"/>
</dbReference>